<feature type="region of interest" description="Disordered" evidence="6">
    <location>
        <begin position="325"/>
        <end position="355"/>
    </location>
</feature>
<keyword evidence="4" id="KW-0648">Protein biosynthesis</keyword>
<dbReference type="GO" id="GO:0003743">
    <property type="term" value="F:translation initiation factor activity"/>
    <property type="evidence" value="ECO:0007669"/>
    <property type="project" value="UniProtKB-KW"/>
</dbReference>
<dbReference type="InterPro" id="IPR009000">
    <property type="entry name" value="Transl_B-barrel_sf"/>
</dbReference>
<accession>A0A8R2DL30</accession>
<dbReference type="Pfam" id="PF00009">
    <property type="entry name" value="GTP_EFTU"/>
    <property type="match status" value="1"/>
</dbReference>
<dbReference type="PANTHER" id="PTHR43381">
    <property type="entry name" value="TRANSLATION INITIATION FACTOR IF-2-RELATED"/>
    <property type="match status" value="1"/>
</dbReference>
<evidence type="ECO:0000259" key="7">
    <source>
        <dbReference type="PROSITE" id="PS51722"/>
    </source>
</evidence>
<dbReference type="GO" id="GO:0005737">
    <property type="term" value="C:cytoplasm"/>
    <property type="evidence" value="ECO:0007669"/>
    <property type="project" value="TreeGrafter"/>
</dbReference>
<dbReference type="Gene3D" id="3.40.50.10050">
    <property type="entry name" value="Translation initiation factor IF- 2, domain 3"/>
    <property type="match status" value="1"/>
</dbReference>
<dbReference type="CDD" id="cd01887">
    <property type="entry name" value="IF2_eIF5B"/>
    <property type="match status" value="1"/>
</dbReference>
<dbReference type="PANTHER" id="PTHR43381:SF20">
    <property type="entry name" value="TRANSLATION INITIATION FACTOR IF-2, MITOCHONDRIAL"/>
    <property type="match status" value="1"/>
</dbReference>
<keyword evidence="2" id="KW-0396">Initiation factor</keyword>
<dbReference type="PROSITE" id="PS51722">
    <property type="entry name" value="G_TR_2"/>
    <property type="match status" value="1"/>
</dbReference>
<dbReference type="Pfam" id="PF11987">
    <property type="entry name" value="IF-2"/>
    <property type="match status" value="1"/>
</dbReference>
<dbReference type="NCBIfam" id="TIGR00231">
    <property type="entry name" value="small_GTP"/>
    <property type="match status" value="1"/>
</dbReference>
<dbReference type="InterPro" id="IPR005225">
    <property type="entry name" value="Small_GTP-bd"/>
</dbReference>
<dbReference type="GO" id="GO:0005525">
    <property type="term" value="F:GTP binding"/>
    <property type="evidence" value="ECO:0007669"/>
    <property type="project" value="UniProtKB-KW"/>
</dbReference>
<evidence type="ECO:0000256" key="1">
    <source>
        <dbReference type="ARBA" id="ARBA00007733"/>
    </source>
</evidence>
<dbReference type="GO" id="GO:0003924">
    <property type="term" value="F:GTPase activity"/>
    <property type="evidence" value="ECO:0007669"/>
    <property type="project" value="InterPro"/>
</dbReference>
<keyword evidence="3" id="KW-0547">Nucleotide-binding</keyword>
<evidence type="ECO:0000256" key="4">
    <source>
        <dbReference type="ARBA" id="ARBA00022917"/>
    </source>
</evidence>
<dbReference type="InterPro" id="IPR000795">
    <property type="entry name" value="T_Tr_GTP-bd_dom"/>
</dbReference>
<feature type="compositionally biased region" description="Low complexity" evidence="6">
    <location>
        <begin position="325"/>
        <end position="344"/>
    </location>
</feature>
<reference evidence="9" key="1">
    <citation type="journal article" date="2008" name="Insect Biochem. Mol. Biol.">
        <title>The genome of a lepidopteran model insect, the silkworm Bombyx mori.</title>
        <authorList>
            <consortium name="International Silkworm Genome Consortium"/>
        </authorList>
    </citation>
    <scope>NUCLEOTIDE SEQUENCE [LARGE SCALE GENOMIC DNA]</scope>
    <source>
        <strain evidence="9">p50T</strain>
    </source>
</reference>
<evidence type="ECO:0000313" key="8">
    <source>
        <dbReference type="EnsemblMetazoa" id="XP_021202297.2"/>
    </source>
</evidence>
<evidence type="ECO:0000256" key="3">
    <source>
        <dbReference type="ARBA" id="ARBA00022741"/>
    </source>
</evidence>
<organism evidence="8 9">
    <name type="scientific">Bombyx mori</name>
    <name type="common">Silk moth</name>
    <dbReference type="NCBI Taxonomy" id="7091"/>
    <lineage>
        <taxon>Eukaryota</taxon>
        <taxon>Metazoa</taxon>
        <taxon>Ecdysozoa</taxon>
        <taxon>Arthropoda</taxon>
        <taxon>Hexapoda</taxon>
        <taxon>Insecta</taxon>
        <taxon>Pterygota</taxon>
        <taxon>Neoptera</taxon>
        <taxon>Endopterygota</taxon>
        <taxon>Lepidoptera</taxon>
        <taxon>Glossata</taxon>
        <taxon>Ditrysia</taxon>
        <taxon>Bombycoidea</taxon>
        <taxon>Bombycidae</taxon>
        <taxon>Bombycinae</taxon>
        <taxon>Bombyx</taxon>
    </lineage>
</organism>
<dbReference type="SUPFAM" id="SSF50447">
    <property type="entry name" value="Translation proteins"/>
    <property type="match status" value="1"/>
</dbReference>
<dbReference type="InterPro" id="IPR023115">
    <property type="entry name" value="TIF_IF2_dom3"/>
</dbReference>
<dbReference type="FunFam" id="2.40.30.10:FF:000008">
    <property type="entry name" value="Translation initiation factor IF-2"/>
    <property type="match status" value="1"/>
</dbReference>
<sequence>MYRNLLFNRLPVKLLHREYQLPKVSCFIKALTNNNLKVRRISISVVCWKKRRSEEEKAAVSQGRSAIRYSPKAGSEVVGIWRNMTVQDVADVLKKDIDHVFKVLNFADKTGMTYTKDTVIHNPQVVRDIVKISGCRFKLVARPDAEMKDEENKDAVPAPPAAEEALRPRPPVVCVMGHVDHGKTTLLDALRDTAVVETEFGGITQHIGAFEVKLPSGGKVTFLDTPGHAAFTSMRSRGAHSTDIVVLVVAADDGVMEQTLESIRMAREANVPILVAINKIDKPGVNVVGLPGRSACCAGWPSTAWCASRRAARCRPCPCRRCAAGTSTRCSRPSPCRRSSCSSAPTPPDRSRASSLKHWWTLGPASRRRCWCGAGRCGAAARWWRARAGPRCALLHSPLVRKAQGGPSAGPQSQVRILRSAEGASIEEAPPSCPVVVLGWRELPAAGDLVLEVASEKRAAEVMRWRAAQRMKEKQQSDSEVIEAKMSEHQQRYRAMLSRKRAMGRYKLKPEGPREKMIKEDTHPALNVIVKGDVDGSVEAILDILDTYDDHERVRLDLVHFGVGQVTPNDLEIAEAFNAIIYAFNVECPPAVAADAKDLNISVRKHNVIYRLVDDVKQEITARIPVTQTEEVIGEANVLQEFMVSEGRRKVPVAGCRCVRGSLAKNALYKIIRGQETVFEGKLVSMKHLKEEVPTIKRDQECGLKFDDPEARVQPGDTVLCYRLRDVAPRTDWDPGF</sequence>
<evidence type="ECO:0000256" key="2">
    <source>
        <dbReference type="ARBA" id="ARBA00022540"/>
    </source>
</evidence>
<dbReference type="InterPro" id="IPR027417">
    <property type="entry name" value="P-loop_NTPase"/>
</dbReference>
<evidence type="ECO:0000256" key="6">
    <source>
        <dbReference type="SAM" id="MobiDB-lite"/>
    </source>
</evidence>
<keyword evidence="5" id="KW-0342">GTP-binding</keyword>
<dbReference type="Gene3D" id="3.40.50.300">
    <property type="entry name" value="P-loop containing nucleotide triphosphate hydrolases"/>
    <property type="match status" value="1"/>
</dbReference>
<protein>
    <recommendedName>
        <fullName evidence="7">Tr-type G domain-containing protein</fullName>
    </recommendedName>
</protein>
<dbReference type="Proteomes" id="UP000005204">
    <property type="component" value="Unassembled WGS sequence"/>
</dbReference>
<name>A0A8R2DL30_BOMMO</name>
<dbReference type="SUPFAM" id="SSF52156">
    <property type="entry name" value="Initiation factor IF2/eIF5b, domain 3"/>
    <property type="match status" value="1"/>
</dbReference>
<comment type="similarity">
    <text evidence="1">Belongs to the TRAFAC class translation factor GTPase superfamily. Classic translation factor GTPase family. IF-2 subfamily.</text>
</comment>
<feature type="domain" description="Tr-type G" evidence="7">
    <location>
        <begin position="168"/>
        <end position="412"/>
    </location>
</feature>
<dbReference type="FunFam" id="3.40.50.10050:FF:000001">
    <property type="entry name" value="Translation initiation factor IF-2"/>
    <property type="match status" value="1"/>
</dbReference>
<evidence type="ECO:0000313" key="9">
    <source>
        <dbReference type="Proteomes" id="UP000005204"/>
    </source>
</evidence>
<dbReference type="AlphaFoldDB" id="A0A8R2DL30"/>
<dbReference type="InterPro" id="IPR036925">
    <property type="entry name" value="TIF_IF2_dom3_sf"/>
</dbReference>
<reference evidence="8" key="2">
    <citation type="submission" date="2022-06" db="UniProtKB">
        <authorList>
            <consortium name="EnsemblMetazoa"/>
        </authorList>
    </citation>
    <scope>IDENTIFICATION</scope>
    <source>
        <strain evidence="8">p50T (Dazao)</strain>
    </source>
</reference>
<dbReference type="SUPFAM" id="SSF52540">
    <property type="entry name" value="P-loop containing nucleoside triphosphate hydrolases"/>
    <property type="match status" value="1"/>
</dbReference>
<proteinExistence type="inferred from homology"/>
<dbReference type="InterPro" id="IPR015760">
    <property type="entry name" value="TIF_IF2"/>
</dbReference>
<dbReference type="EnsemblMetazoa" id="XM_021346622.2">
    <property type="protein sequence ID" value="XP_021202297.2"/>
    <property type="gene ID" value="LOC101740720"/>
</dbReference>
<dbReference type="Gene3D" id="2.40.30.10">
    <property type="entry name" value="Translation factors"/>
    <property type="match status" value="2"/>
</dbReference>
<keyword evidence="9" id="KW-1185">Reference proteome</keyword>
<evidence type="ECO:0000256" key="5">
    <source>
        <dbReference type="ARBA" id="ARBA00023134"/>
    </source>
</evidence>
<dbReference type="FunFam" id="3.40.50.300:FF:000019">
    <property type="entry name" value="Translation initiation factor IF-2"/>
    <property type="match status" value="1"/>
</dbReference>